<feature type="signal peptide" evidence="11">
    <location>
        <begin position="1"/>
        <end position="29"/>
    </location>
</feature>
<dbReference type="GO" id="GO:0098552">
    <property type="term" value="C:side of membrane"/>
    <property type="evidence" value="ECO:0007669"/>
    <property type="project" value="UniProtKB-KW"/>
</dbReference>
<dbReference type="GO" id="GO:0005886">
    <property type="term" value="C:plasma membrane"/>
    <property type="evidence" value="ECO:0007669"/>
    <property type="project" value="UniProtKB-SubCell"/>
</dbReference>
<keyword evidence="7" id="KW-0325">Glycoprotein</keyword>
<evidence type="ECO:0000256" key="8">
    <source>
        <dbReference type="ARBA" id="ARBA00023288"/>
    </source>
</evidence>
<keyword evidence="8" id="KW-0449">Lipoprotein</keyword>
<dbReference type="Pfam" id="PF02298">
    <property type="entry name" value="Cu_bind_like"/>
    <property type="match status" value="1"/>
</dbReference>
<dbReference type="Gramene" id="OE9A069599T1">
    <property type="protein sequence ID" value="OE9A069599C1"/>
    <property type="gene ID" value="OE9A069599"/>
</dbReference>
<evidence type="ECO:0000313" key="13">
    <source>
        <dbReference type="EMBL" id="CAA2993551.1"/>
    </source>
</evidence>
<evidence type="ECO:0000259" key="12">
    <source>
        <dbReference type="PROSITE" id="PS51485"/>
    </source>
</evidence>
<evidence type="ECO:0000256" key="5">
    <source>
        <dbReference type="ARBA" id="ARBA00023136"/>
    </source>
</evidence>
<feature type="chain" id="PRO_5035831267" evidence="11">
    <location>
        <begin position="30"/>
        <end position="165"/>
    </location>
</feature>
<evidence type="ECO:0000313" key="14">
    <source>
        <dbReference type="Proteomes" id="UP000594638"/>
    </source>
</evidence>
<feature type="transmembrane region" description="Helical" evidence="10">
    <location>
        <begin position="146"/>
        <end position="164"/>
    </location>
</feature>
<dbReference type="EMBL" id="CACTIH010005452">
    <property type="protein sequence ID" value="CAA2993551.1"/>
    <property type="molecule type" value="Genomic_DNA"/>
</dbReference>
<dbReference type="InterPro" id="IPR003245">
    <property type="entry name" value="Phytocyanin_dom"/>
</dbReference>
<keyword evidence="6" id="KW-1015">Disulfide bond</keyword>
<evidence type="ECO:0000256" key="10">
    <source>
        <dbReference type="SAM" id="Phobius"/>
    </source>
</evidence>
<keyword evidence="14" id="KW-1185">Reference proteome</keyword>
<proteinExistence type="inferred from homology"/>
<name>A0A8S0SNI1_OLEEU</name>
<dbReference type="InterPro" id="IPR041846">
    <property type="entry name" value="ENL_dom"/>
</dbReference>
<evidence type="ECO:0000256" key="4">
    <source>
        <dbReference type="ARBA" id="ARBA00022729"/>
    </source>
</evidence>
<dbReference type="PANTHER" id="PTHR33021:SF49">
    <property type="entry name" value="EARLY NODULIN-LIKE PROTEIN 21"/>
    <property type="match status" value="1"/>
</dbReference>
<dbReference type="FunFam" id="2.60.40.420:FF:000010">
    <property type="entry name" value="Early nodulin-like protein 1"/>
    <property type="match status" value="1"/>
</dbReference>
<evidence type="ECO:0000256" key="9">
    <source>
        <dbReference type="ARBA" id="ARBA00035011"/>
    </source>
</evidence>
<reference evidence="13 14" key="1">
    <citation type="submission" date="2019-12" db="EMBL/GenBank/DDBJ databases">
        <authorList>
            <person name="Alioto T."/>
            <person name="Alioto T."/>
            <person name="Gomez Garrido J."/>
        </authorList>
    </citation>
    <scope>NUCLEOTIDE SEQUENCE [LARGE SCALE GENOMIC DNA]</scope>
</reference>
<dbReference type="PANTHER" id="PTHR33021">
    <property type="entry name" value="BLUE COPPER PROTEIN"/>
    <property type="match status" value="1"/>
</dbReference>
<protein>
    <submittedName>
        <fullName evidence="13">Early nodulin 1</fullName>
    </submittedName>
</protein>
<organism evidence="13 14">
    <name type="scientific">Olea europaea subsp. europaea</name>
    <dbReference type="NCBI Taxonomy" id="158383"/>
    <lineage>
        <taxon>Eukaryota</taxon>
        <taxon>Viridiplantae</taxon>
        <taxon>Streptophyta</taxon>
        <taxon>Embryophyta</taxon>
        <taxon>Tracheophyta</taxon>
        <taxon>Spermatophyta</taxon>
        <taxon>Magnoliopsida</taxon>
        <taxon>eudicotyledons</taxon>
        <taxon>Gunneridae</taxon>
        <taxon>Pentapetalae</taxon>
        <taxon>asterids</taxon>
        <taxon>lamiids</taxon>
        <taxon>Lamiales</taxon>
        <taxon>Oleaceae</taxon>
        <taxon>Oleeae</taxon>
        <taxon>Olea</taxon>
    </lineage>
</organism>
<keyword evidence="4 11" id="KW-0732">Signal</keyword>
<dbReference type="PROSITE" id="PS51485">
    <property type="entry name" value="PHYTOCYANIN"/>
    <property type="match status" value="1"/>
</dbReference>
<comment type="similarity">
    <text evidence="9">Belongs to the early nodulin-like (ENODL) family.</text>
</comment>
<dbReference type="SUPFAM" id="SSF49503">
    <property type="entry name" value="Cupredoxins"/>
    <property type="match status" value="1"/>
</dbReference>
<comment type="subcellular location">
    <subcellularLocation>
        <location evidence="1">Cell membrane</location>
        <topology evidence="1">Lipid-anchor</topology>
        <topology evidence="1">GPI-anchor</topology>
    </subcellularLocation>
</comment>
<evidence type="ECO:0000256" key="1">
    <source>
        <dbReference type="ARBA" id="ARBA00004609"/>
    </source>
</evidence>
<evidence type="ECO:0000256" key="7">
    <source>
        <dbReference type="ARBA" id="ARBA00023180"/>
    </source>
</evidence>
<dbReference type="CDD" id="cd11019">
    <property type="entry name" value="OsENODL1_like"/>
    <property type="match status" value="1"/>
</dbReference>
<dbReference type="AlphaFoldDB" id="A0A8S0SNI1"/>
<evidence type="ECO:0000256" key="11">
    <source>
        <dbReference type="SAM" id="SignalP"/>
    </source>
</evidence>
<dbReference type="Gene3D" id="2.60.40.420">
    <property type="entry name" value="Cupredoxins - blue copper proteins"/>
    <property type="match status" value="1"/>
</dbReference>
<dbReference type="Proteomes" id="UP000594638">
    <property type="component" value="Unassembled WGS sequence"/>
</dbReference>
<evidence type="ECO:0000256" key="6">
    <source>
        <dbReference type="ARBA" id="ARBA00023157"/>
    </source>
</evidence>
<keyword evidence="5 10" id="KW-0472">Membrane</keyword>
<gene>
    <name evidence="13" type="ORF">OLEA9_A069599</name>
</gene>
<dbReference type="GO" id="GO:0009055">
    <property type="term" value="F:electron transfer activity"/>
    <property type="evidence" value="ECO:0007669"/>
    <property type="project" value="InterPro"/>
</dbReference>
<keyword evidence="10" id="KW-1133">Transmembrane helix</keyword>
<dbReference type="OrthoDB" id="1937044at2759"/>
<keyword evidence="2" id="KW-1003">Cell membrane</keyword>
<keyword evidence="10" id="KW-0812">Transmembrane</keyword>
<comment type="caution">
    <text evidence="13">The sequence shown here is derived from an EMBL/GenBank/DDBJ whole genome shotgun (WGS) entry which is preliminary data.</text>
</comment>
<feature type="domain" description="Phytocyanin" evidence="12">
    <location>
        <begin position="30"/>
        <end position="132"/>
    </location>
</feature>
<keyword evidence="3" id="KW-0336">GPI-anchor</keyword>
<dbReference type="InterPro" id="IPR039391">
    <property type="entry name" value="Phytocyanin-like"/>
</dbReference>
<dbReference type="InterPro" id="IPR008972">
    <property type="entry name" value="Cupredoxin"/>
</dbReference>
<accession>A0A8S0SNI1</accession>
<evidence type="ECO:0000256" key="2">
    <source>
        <dbReference type="ARBA" id="ARBA00022475"/>
    </source>
</evidence>
<evidence type="ECO:0000256" key="3">
    <source>
        <dbReference type="ARBA" id="ARBA00022622"/>
    </source>
</evidence>
<sequence>MASYSMNFTTQIFLALTILSSLHVLQVSCLEFRVGERNGWVVPPANETKLYNEWASKERFIIGDTIRFKYRKDSVMEVTESEYKNCNSTRPNFFSNTGNTIFTLDRSGFFYFISGATGHCRKGQRMIIRVMAQDQDSSSSAGCRNIAVITYYGLLFLLISIQFVA</sequence>